<accession>A0A4Q8AG17</accession>
<evidence type="ECO:0000256" key="1">
    <source>
        <dbReference type="SAM" id="Phobius"/>
    </source>
</evidence>
<keyword evidence="1" id="KW-0812">Transmembrane</keyword>
<protein>
    <submittedName>
        <fullName evidence="2">Uncharacterized protein</fullName>
    </submittedName>
</protein>
<sequence length="78" mass="8339">MKPHALHAAIGAMWGALVFALMLLLRNAIGDPQALGDQSIMLVSLIVIGAVALPVGRARRLAAVQKRAVDQQRQHHAN</sequence>
<gene>
    <name evidence="2" type="ORF">EV380_2287</name>
</gene>
<name>A0A4Q8AG17_9MICC</name>
<dbReference type="RefSeq" id="WP_130451225.1">
    <property type="nucleotide sequence ID" value="NZ_SHLA01000001.1"/>
</dbReference>
<dbReference type="EMBL" id="SHLA01000001">
    <property type="protein sequence ID" value="RZU62685.1"/>
    <property type="molecule type" value="Genomic_DNA"/>
</dbReference>
<feature type="transmembrane region" description="Helical" evidence="1">
    <location>
        <begin position="40"/>
        <end position="58"/>
    </location>
</feature>
<keyword evidence="1" id="KW-1133">Transmembrane helix</keyword>
<evidence type="ECO:0000313" key="2">
    <source>
        <dbReference type="EMBL" id="RZU62685.1"/>
    </source>
</evidence>
<organism evidence="2 3">
    <name type="scientific">Zhihengliuella halotolerans</name>
    <dbReference type="NCBI Taxonomy" id="370736"/>
    <lineage>
        <taxon>Bacteria</taxon>
        <taxon>Bacillati</taxon>
        <taxon>Actinomycetota</taxon>
        <taxon>Actinomycetes</taxon>
        <taxon>Micrococcales</taxon>
        <taxon>Micrococcaceae</taxon>
        <taxon>Zhihengliuella</taxon>
    </lineage>
</organism>
<dbReference type="AlphaFoldDB" id="A0A4Q8AG17"/>
<evidence type="ECO:0000313" key="3">
    <source>
        <dbReference type="Proteomes" id="UP000292685"/>
    </source>
</evidence>
<reference evidence="2 3" key="1">
    <citation type="submission" date="2019-02" db="EMBL/GenBank/DDBJ databases">
        <title>Sequencing the genomes of 1000 actinobacteria strains.</title>
        <authorList>
            <person name="Klenk H.-P."/>
        </authorList>
    </citation>
    <scope>NUCLEOTIDE SEQUENCE [LARGE SCALE GENOMIC DNA]</scope>
    <source>
        <strain evidence="2 3">DSM 17364</strain>
    </source>
</reference>
<dbReference type="Proteomes" id="UP000292685">
    <property type="component" value="Unassembled WGS sequence"/>
</dbReference>
<keyword evidence="1" id="KW-0472">Membrane</keyword>
<keyword evidence="3" id="KW-1185">Reference proteome</keyword>
<comment type="caution">
    <text evidence="2">The sequence shown here is derived from an EMBL/GenBank/DDBJ whole genome shotgun (WGS) entry which is preliminary data.</text>
</comment>
<proteinExistence type="predicted"/>